<keyword evidence="2" id="KW-0677">Repeat</keyword>
<dbReference type="SUPFAM" id="SSF50978">
    <property type="entry name" value="WD40 repeat-like"/>
    <property type="match status" value="1"/>
</dbReference>
<evidence type="ECO:0000256" key="2">
    <source>
        <dbReference type="ARBA" id="ARBA00022737"/>
    </source>
</evidence>
<gene>
    <name evidence="5" type="primary">Cni-F47D12.9</name>
    <name evidence="5" type="synonym">Cnig_chr_III.g9175</name>
    <name evidence="5" type="ORF">B9Z55_009175</name>
</gene>
<feature type="transmembrane region" description="Helical" evidence="4">
    <location>
        <begin position="17"/>
        <end position="36"/>
    </location>
</feature>
<dbReference type="InterPro" id="IPR015943">
    <property type="entry name" value="WD40/YVTN_repeat-like_dom_sf"/>
</dbReference>
<dbReference type="EMBL" id="PDUG01000003">
    <property type="protein sequence ID" value="PIC41937.1"/>
    <property type="molecule type" value="Genomic_DNA"/>
</dbReference>
<evidence type="ECO:0000256" key="4">
    <source>
        <dbReference type="SAM" id="Phobius"/>
    </source>
</evidence>
<dbReference type="AlphaFoldDB" id="A0A2G5UQU8"/>
<feature type="compositionally biased region" description="Pro residues" evidence="3">
    <location>
        <begin position="68"/>
        <end position="78"/>
    </location>
</feature>
<dbReference type="Gene3D" id="2.130.10.10">
    <property type="entry name" value="YVTN repeat-like/Quinoprotein amine dehydrogenase"/>
    <property type="match status" value="1"/>
</dbReference>
<dbReference type="Proteomes" id="UP000230233">
    <property type="component" value="Chromosome III"/>
</dbReference>
<keyword evidence="4" id="KW-0812">Transmembrane</keyword>
<dbReference type="InterPro" id="IPR036322">
    <property type="entry name" value="WD40_repeat_dom_sf"/>
</dbReference>
<name>A0A2G5UQU8_9PELO</name>
<keyword evidence="4" id="KW-0472">Membrane</keyword>
<reference evidence="6" key="1">
    <citation type="submission" date="2017-10" db="EMBL/GenBank/DDBJ databases">
        <title>Rapid genome shrinkage in a self-fertile nematode reveals novel sperm competition proteins.</title>
        <authorList>
            <person name="Yin D."/>
            <person name="Schwarz E.M."/>
            <person name="Thomas C.G."/>
            <person name="Felde R.L."/>
            <person name="Korf I.F."/>
            <person name="Cutter A.D."/>
            <person name="Schartner C.M."/>
            <person name="Ralston E.J."/>
            <person name="Meyer B.J."/>
            <person name="Haag E.S."/>
        </authorList>
    </citation>
    <scope>NUCLEOTIDE SEQUENCE [LARGE SCALE GENOMIC DNA]</scope>
    <source>
        <strain evidence="6">JU1422</strain>
    </source>
</reference>
<protein>
    <submittedName>
        <fullName evidence="5">Uncharacterized protein</fullName>
    </submittedName>
</protein>
<accession>A0A2G5UQU8</accession>
<keyword evidence="1" id="KW-0853">WD repeat</keyword>
<dbReference type="Pfam" id="PF23761">
    <property type="entry name" value="Beta-prop_DCAF4"/>
    <property type="match status" value="1"/>
</dbReference>
<dbReference type="STRING" id="1611254.A0A2G5UQU8"/>
<feature type="region of interest" description="Disordered" evidence="3">
    <location>
        <begin position="48"/>
        <end position="83"/>
    </location>
</feature>
<evidence type="ECO:0000313" key="5">
    <source>
        <dbReference type="EMBL" id="PIC41937.1"/>
    </source>
</evidence>
<keyword evidence="6" id="KW-1185">Reference proteome</keyword>
<dbReference type="PANTHER" id="PTHR44472:SF1">
    <property type="entry name" value="DDB1 AND CUL4 ASSOCIATED FACTOR 4"/>
    <property type="match status" value="1"/>
</dbReference>
<dbReference type="PANTHER" id="PTHR44472">
    <property type="entry name" value="DDB1- AND CUL4-ASSOCIATED FACTOR 4-RELATED"/>
    <property type="match status" value="1"/>
</dbReference>
<dbReference type="OrthoDB" id="128867at2759"/>
<dbReference type="GO" id="GO:0080008">
    <property type="term" value="C:Cul4-RING E3 ubiquitin ligase complex"/>
    <property type="evidence" value="ECO:0007669"/>
    <property type="project" value="TreeGrafter"/>
</dbReference>
<keyword evidence="4" id="KW-1133">Transmembrane helix</keyword>
<evidence type="ECO:0000256" key="3">
    <source>
        <dbReference type="SAM" id="MobiDB-lite"/>
    </source>
</evidence>
<dbReference type="InterPro" id="IPR052254">
    <property type="entry name" value="CUL4-DDB1_E3_ligase_receptor"/>
</dbReference>
<comment type="caution">
    <text evidence="5">The sequence shown here is derived from an EMBL/GenBank/DDBJ whole genome shotgun (WGS) entry which is preliminary data.</text>
</comment>
<evidence type="ECO:0000256" key="1">
    <source>
        <dbReference type="ARBA" id="ARBA00022574"/>
    </source>
</evidence>
<sequence length="579" mass="65882">MTENEQKLRKKFRKIKIFGLLPPLGWTTTTIIMSRYRFRKARSNWPMGNDNSRWEPPPIQLNELLPPSDDPTPPPPAIPMEDQPYEGGPLKMSGFMYHPRTKKYYKMTNDPTLPQGFSKADLDRIETAREAKIQANRPRFTSGSFIKRPVFKPITTLLDDLTLGRCTISRMERHIHESRLLNCQPRPSFTIRTPIDHYNVAGCEFLDVSDTGDRIVGTFTLNPNGPTQKHSAIYVFEVDSIGDTIQSESERREAYNLLPIRSRPQNKGFNTLGLTVQPMLNDDGIPDQPSYVDYAVTRYESFIVDQTLARIDSDVTCMLTVTASDSINRYGTVCSHCIVHLEPLAELSDPESIPTLSSPIYNKRWREKGNIWSVGWNGPQMSIGFGLESCFRMENLLTDRSFLMSSKKRNVLSHCFSGDGNLVYMGLRHDNVIKSDLRMNRDHITGQLNGAMNTTFVKVLEKTRPECVVTEGFDSIVRIWDFRWPKKPTMEMHGHRNNCNRLNVFFDKEERFVFAAGSDGWVRGWSLISGDMLCSIKSPSPQNPIFPRAVYSDCWGGRPGNAALIVAVGDSMRVHSLEL</sequence>
<evidence type="ECO:0000313" key="6">
    <source>
        <dbReference type="Proteomes" id="UP000230233"/>
    </source>
</evidence>
<proteinExistence type="predicted"/>
<organism evidence="5 6">
    <name type="scientific">Caenorhabditis nigoni</name>
    <dbReference type="NCBI Taxonomy" id="1611254"/>
    <lineage>
        <taxon>Eukaryota</taxon>
        <taxon>Metazoa</taxon>
        <taxon>Ecdysozoa</taxon>
        <taxon>Nematoda</taxon>
        <taxon>Chromadorea</taxon>
        <taxon>Rhabditida</taxon>
        <taxon>Rhabditina</taxon>
        <taxon>Rhabditomorpha</taxon>
        <taxon>Rhabditoidea</taxon>
        <taxon>Rhabditidae</taxon>
        <taxon>Peloderinae</taxon>
        <taxon>Caenorhabditis</taxon>
    </lineage>
</organism>